<keyword evidence="3" id="KW-1185">Reference proteome</keyword>
<protein>
    <submittedName>
        <fullName evidence="2">Uncharacterized protein</fullName>
    </submittedName>
</protein>
<evidence type="ECO:0000313" key="3">
    <source>
        <dbReference type="Proteomes" id="UP001141806"/>
    </source>
</evidence>
<comment type="caution">
    <text evidence="2">The sequence shown here is derived from an EMBL/GenBank/DDBJ whole genome shotgun (WGS) entry which is preliminary data.</text>
</comment>
<name>A0A9Q0KTR9_9MAGN</name>
<feature type="region of interest" description="Disordered" evidence="1">
    <location>
        <begin position="22"/>
        <end position="70"/>
    </location>
</feature>
<feature type="compositionally biased region" description="Basic residues" evidence="1">
    <location>
        <begin position="178"/>
        <end position="189"/>
    </location>
</feature>
<reference evidence="2" key="1">
    <citation type="journal article" date="2023" name="Plant J.">
        <title>The genome of the king protea, Protea cynaroides.</title>
        <authorList>
            <person name="Chang J."/>
            <person name="Duong T.A."/>
            <person name="Schoeman C."/>
            <person name="Ma X."/>
            <person name="Roodt D."/>
            <person name="Barker N."/>
            <person name="Li Z."/>
            <person name="Van de Peer Y."/>
            <person name="Mizrachi E."/>
        </authorList>
    </citation>
    <scope>NUCLEOTIDE SEQUENCE</scope>
    <source>
        <tissue evidence="2">Young leaves</tissue>
    </source>
</reference>
<dbReference type="AlphaFoldDB" id="A0A9Q0KTR9"/>
<feature type="compositionally biased region" description="Low complexity" evidence="1">
    <location>
        <begin position="190"/>
        <end position="201"/>
    </location>
</feature>
<evidence type="ECO:0000256" key="1">
    <source>
        <dbReference type="SAM" id="MobiDB-lite"/>
    </source>
</evidence>
<evidence type="ECO:0000313" key="2">
    <source>
        <dbReference type="EMBL" id="KAJ4976134.1"/>
    </source>
</evidence>
<organism evidence="2 3">
    <name type="scientific">Protea cynaroides</name>
    <dbReference type="NCBI Taxonomy" id="273540"/>
    <lineage>
        <taxon>Eukaryota</taxon>
        <taxon>Viridiplantae</taxon>
        <taxon>Streptophyta</taxon>
        <taxon>Embryophyta</taxon>
        <taxon>Tracheophyta</taxon>
        <taxon>Spermatophyta</taxon>
        <taxon>Magnoliopsida</taxon>
        <taxon>Proteales</taxon>
        <taxon>Proteaceae</taxon>
        <taxon>Protea</taxon>
    </lineage>
</organism>
<proteinExistence type="predicted"/>
<feature type="region of interest" description="Disordered" evidence="1">
    <location>
        <begin position="177"/>
        <end position="201"/>
    </location>
</feature>
<feature type="compositionally biased region" description="Polar residues" evidence="1">
    <location>
        <begin position="26"/>
        <end position="36"/>
    </location>
</feature>
<dbReference type="EMBL" id="JAMYWD010000003">
    <property type="protein sequence ID" value="KAJ4976134.1"/>
    <property type="molecule type" value="Genomic_DNA"/>
</dbReference>
<sequence>MMEKTSPELNVDNLKAIRVVGRGTMGSVSESQTSPAKSRRSMAESWRMRMGQNNVPRRKSTEETSSDRMRRNTFFGLEASADSLGTLKLEDFHDVFGGPPRSISFRQSSCDLTPNVTRWSAASDSFYEKIFQSPESLSPAARSGKNLPRFKIPSGVGGLRRSDGFYDDIFESDDDRRLKSRSKSAKSKSKSNSSSVLSSEDLSPLRPTITFAEDVGFSSFTSKLRPINAPWRRSSSSVTPEEQHKRGTLASYMDFQFTETISDESFRSTHFGFSRQVPSPETISLEPISYQKTKMSVATVEDTDSPRSAISSLCKESEAKPMVQDKEMHDQEEDEVVSSYVIEITVDKMESTNGTVDEAIAWASEKFLIQSLEGLESGDQRNRNQYAETEGRRIKVDQRMDPVERMQFLTTLEGPKKWTMGEGKQ</sequence>
<dbReference type="OrthoDB" id="1717591at2759"/>
<gene>
    <name evidence="2" type="ORF">NE237_001240</name>
</gene>
<accession>A0A9Q0KTR9</accession>
<feature type="compositionally biased region" description="Basic and acidic residues" evidence="1">
    <location>
        <begin position="59"/>
        <end position="70"/>
    </location>
</feature>
<dbReference type="Proteomes" id="UP001141806">
    <property type="component" value="Unassembled WGS sequence"/>
</dbReference>